<dbReference type="PANTHER" id="PTHR31962:SF6">
    <property type="entry name" value="EISOSOME COMPONENT PIL1-DOMAIN-CONTAINING PROTEIN"/>
    <property type="match status" value="1"/>
</dbReference>
<feature type="region of interest" description="Disordered" evidence="2">
    <location>
        <begin position="249"/>
        <end position="297"/>
    </location>
</feature>
<keyword evidence="1" id="KW-0175">Coiled coil</keyword>
<dbReference type="eggNOG" id="ENOG502QQ1T">
    <property type="taxonomic scope" value="Eukaryota"/>
</dbReference>
<evidence type="ECO:0000313" key="3">
    <source>
        <dbReference type="EMBL" id="EPQ51391.1"/>
    </source>
</evidence>
<dbReference type="KEGG" id="gtr:GLOTRDRAFT_81480"/>
<dbReference type="InterPro" id="IPR028245">
    <property type="entry name" value="PIL1/LSP1"/>
</dbReference>
<dbReference type="AlphaFoldDB" id="S7PUA2"/>
<dbReference type="GO" id="GO:0005886">
    <property type="term" value="C:plasma membrane"/>
    <property type="evidence" value="ECO:0007669"/>
    <property type="project" value="TreeGrafter"/>
</dbReference>
<gene>
    <name evidence="3" type="ORF">GLOTRDRAFT_81480</name>
</gene>
<evidence type="ECO:0000256" key="2">
    <source>
        <dbReference type="SAM" id="MobiDB-lite"/>
    </source>
</evidence>
<evidence type="ECO:0008006" key="5">
    <source>
        <dbReference type="Google" id="ProtNLM"/>
    </source>
</evidence>
<keyword evidence="4" id="KW-1185">Reference proteome</keyword>
<dbReference type="GO" id="GO:0036286">
    <property type="term" value="C:eisosome filament"/>
    <property type="evidence" value="ECO:0007669"/>
    <property type="project" value="TreeGrafter"/>
</dbReference>
<dbReference type="Gene3D" id="1.20.1270.60">
    <property type="entry name" value="Arfaptin homology (AH) domain/BAR domain"/>
    <property type="match status" value="1"/>
</dbReference>
<accession>S7PUA2</accession>
<feature type="compositionally biased region" description="Pro residues" evidence="2">
    <location>
        <begin position="288"/>
        <end position="297"/>
    </location>
</feature>
<feature type="compositionally biased region" description="Low complexity" evidence="2">
    <location>
        <begin position="249"/>
        <end position="261"/>
    </location>
</feature>
<feature type="compositionally biased region" description="Polar residues" evidence="2">
    <location>
        <begin position="269"/>
        <end position="282"/>
    </location>
</feature>
<dbReference type="GO" id="GO:0070941">
    <property type="term" value="P:eisosome assembly"/>
    <property type="evidence" value="ECO:0007669"/>
    <property type="project" value="TreeGrafter"/>
</dbReference>
<dbReference type="STRING" id="670483.S7PUA2"/>
<reference evidence="3 4" key="1">
    <citation type="journal article" date="2012" name="Science">
        <title>The Paleozoic origin of enzymatic lignin decomposition reconstructed from 31 fungal genomes.</title>
        <authorList>
            <person name="Floudas D."/>
            <person name="Binder M."/>
            <person name="Riley R."/>
            <person name="Barry K."/>
            <person name="Blanchette R.A."/>
            <person name="Henrissat B."/>
            <person name="Martinez A.T."/>
            <person name="Otillar R."/>
            <person name="Spatafora J.W."/>
            <person name="Yadav J.S."/>
            <person name="Aerts A."/>
            <person name="Benoit I."/>
            <person name="Boyd A."/>
            <person name="Carlson A."/>
            <person name="Copeland A."/>
            <person name="Coutinho P.M."/>
            <person name="de Vries R.P."/>
            <person name="Ferreira P."/>
            <person name="Findley K."/>
            <person name="Foster B."/>
            <person name="Gaskell J."/>
            <person name="Glotzer D."/>
            <person name="Gorecki P."/>
            <person name="Heitman J."/>
            <person name="Hesse C."/>
            <person name="Hori C."/>
            <person name="Igarashi K."/>
            <person name="Jurgens J.A."/>
            <person name="Kallen N."/>
            <person name="Kersten P."/>
            <person name="Kohler A."/>
            <person name="Kuees U."/>
            <person name="Kumar T.K.A."/>
            <person name="Kuo A."/>
            <person name="LaButti K."/>
            <person name="Larrondo L.F."/>
            <person name="Lindquist E."/>
            <person name="Ling A."/>
            <person name="Lombard V."/>
            <person name="Lucas S."/>
            <person name="Lundell T."/>
            <person name="Martin R."/>
            <person name="McLaughlin D.J."/>
            <person name="Morgenstern I."/>
            <person name="Morin E."/>
            <person name="Murat C."/>
            <person name="Nagy L.G."/>
            <person name="Nolan M."/>
            <person name="Ohm R.A."/>
            <person name="Patyshakuliyeva A."/>
            <person name="Rokas A."/>
            <person name="Ruiz-Duenas F.J."/>
            <person name="Sabat G."/>
            <person name="Salamov A."/>
            <person name="Samejima M."/>
            <person name="Schmutz J."/>
            <person name="Slot J.C."/>
            <person name="St John F."/>
            <person name="Stenlid J."/>
            <person name="Sun H."/>
            <person name="Sun S."/>
            <person name="Syed K."/>
            <person name="Tsang A."/>
            <person name="Wiebenga A."/>
            <person name="Young D."/>
            <person name="Pisabarro A."/>
            <person name="Eastwood D.C."/>
            <person name="Martin F."/>
            <person name="Cullen D."/>
            <person name="Grigoriev I.V."/>
            <person name="Hibbett D.S."/>
        </authorList>
    </citation>
    <scope>NUCLEOTIDE SEQUENCE [LARGE SCALE GENOMIC DNA]</scope>
    <source>
        <strain evidence="3 4">ATCC 11539</strain>
    </source>
</reference>
<dbReference type="GeneID" id="19309078"/>
<dbReference type="PANTHER" id="PTHR31962">
    <property type="entry name" value="SPHINGOLIPID LONG CHAIN BASE-RESPONSIVE PROTEIN PIL1"/>
    <property type="match status" value="1"/>
</dbReference>
<dbReference type="Pfam" id="PF13805">
    <property type="entry name" value="Pil1"/>
    <property type="match status" value="1"/>
</dbReference>
<dbReference type="EMBL" id="KB469311">
    <property type="protein sequence ID" value="EPQ51391.1"/>
    <property type="molecule type" value="Genomic_DNA"/>
</dbReference>
<dbReference type="HOGENOM" id="CLU_081748_0_0_1"/>
<protein>
    <recommendedName>
        <fullName evidence="5">Eisosome component PIL1-domain-containing protein</fullName>
    </recommendedName>
</protein>
<dbReference type="GO" id="GO:0008289">
    <property type="term" value="F:lipid binding"/>
    <property type="evidence" value="ECO:0007669"/>
    <property type="project" value="TreeGrafter"/>
</dbReference>
<feature type="coiled-coil region" evidence="1">
    <location>
        <begin position="108"/>
        <end position="166"/>
    </location>
</feature>
<dbReference type="Proteomes" id="UP000030669">
    <property type="component" value="Unassembled WGS sequence"/>
</dbReference>
<proteinExistence type="predicted"/>
<evidence type="ECO:0000313" key="4">
    <source>
        <dbReference type="Proteomes" id="UP000030669"/>
    </source>
</evidence>
<dbReference type="GO" id="GO:0006897">
    <property type="term" value="P:endocytosis"/>
    <property type="evidence" value="ECO:0007669"/>
    <property type="project" value="TreeGrafter"/>
</dbReference>
<organism evidence="3 4">
    <name type="scientific">Gloeophyllum trabeum (strain ATCC 11539 / FP-39264 / Madison 617)</name>
    <name type="common">Brown rot fungus</name>
    <dbReference type="NCBI Taxonomy" id="670483"/>
    <lineage>
        <taxon>Eukaryota</taxon>
        <taxon>Fungi</taxon>
        <taxon>Dikarya</taxon>
        <taxon>Basidiomycota</taxon>
        <taxon>Agaricomycotina</taxon>
        <taxon>Agaricomycetes</taxon>
        <taxon>Gloeophyllales</taxon>
        <taxon>Gloeophyllaceae</taxon>
        <taxon>Gloeophyllum</taxon>
    </lineage>
</organism>
<dbReference type="OMA" id="HEYVEDE"/>
<feature type="non-terminal residue" evidence="3">
    <location>
        <position position="297"/>
    </location>
</feature>
<dbReference type="RefSeq" id="XP_007870350.1">
    <property type="nucleotide sequence ID" value="XM_007872159.1"/>
</dbReference>
<dbReference type="OrthoDB" id="5599269at2759"/>
<name>S7PUA2_GLOTA</name>
<dbReference type="InterPro" id="IPR027267">
    <property type="entry name" value="AH/BAR_dom_sf"/>
</dbReference>
<evidence type="ECO:0000256" key="1">
    <source>
        <dbReference type="SAM" id="Coils"/>
    </source>
</evidence>
<sequence>MFKSAATKIAHNSTLPGLAGNNELRTLQDLIIAEKAVMHSLDRLTNDFAKAVDALRSWGIGEGEDLGDILSSSASLLLHFCNTISHLSSHTQTIRTHMKSIRTREEALLALQRRHRSLQSKCESADKKLSKMSPENKNLQAQMSLINQLREEIREVEGEIMAEEAALGDYKRAQAKEWMGIQFGGLGEVGEVSVLIAYYGKLLIESMPLERTDPGLPRAMYTGHEQTRSIANEADEAIRRVEYTPFPSNSLPSLPISNHSNAAGPADRYSTQTPESSGNAPSTIYAPSPLPPPTHPS</sequence>